<accession>A0A381RMM3</accession>
<dbReference type="AntiFam" id="ANF00015">
    <property type="entry name" value="tRNA translation"/>
</dbReference>
<name>A0A381RMM3_9ZZZZ</name>
<reference evidence="1" key="1">
    <citation type="submission" date="2018-05" db="EMBL/GenBank/DDBJ databases">
        <authorList>
            <person name="Lanie J.A."/>
            <person name="Ng W.-L."/>
            <person name="Kazmierczak K.M."/>
            <person name="Andrzejewski T.M."/>
            <person name="Davidsen T.M."/>
            <person name="Wayne K.J."/>
            <person name="Tettelin H."/>
            <person name="Glass J.I."/>
            <person name="Rusch D."/>
            <person name="Podicherti R."/>
            <person name="Tsui H.-C.T."/>
            <person name="Winkler M.E."/>
        </authorList>
    </citation>
    <scope>NUCLEOTIDE SEQUENCE</scope>
</reference>
<sequence>VCFIWQGGRVVMQRPAKPWTSVRFRSLPRFKARVAELVDATDLKSVVRKDVPVRVRPWAPRKFIFFESKIINLTEMYIIFEGTLNVTRQS</sequence>
<evidence type="ECO:0000313" key="1">
    <source>
        <dbReference type="EMBL" id="SUZ93120.1"/>
    </source>
</evidence>
<dbReference type="AlphaFoldDB" id="A0A381RMM3"/>
<feature type="non-terminal residue" evidence="1">
    <location>
        <position position="1"/>
    </location>
</feature>
<proteinExistence type="predicted"/>
<gene>
    <name evidence="1" type="ORF">METZ01_LOCUS45974</name>
</gene>
<protein>
    <submittedName>
        <fullName evidence="1">Uncharacterized protein</fullName>
    </submittedName>
</protein>
<dbReference type="EMBL" id="UINC01002119">
    <property type="protein sequence ID" value="SUZ93120.1"/>
    <property type="molecule type" value="Genomic_DNA"/>
</dbReference>
<organism evidence="1">
    <name type="scientific">marine metagenome</name>
    <dbReference type="NCBI Taxonomy" id="408172"/>
    <lineage>
        <taxon>unclassified sequences</taxon>
        <taxon>metagenomes</taxon>
        <taxon>ecological metagenomes</taxon>
    </lineage>
</organism>